<evidence type="ECO:0000256" key="3">
    <source>
        <dbReference type="ARBA" id="ARBA00022989"/>
    </source>
</evidence>
<evidence type="ECO:0000256" key="5">
    <source>
        <dbReference type="SAM" id="Phobius"/>
    </source>
</evidence>
<evidence type="ECO:0000256" key="4">
    <source>
        <dbReference type="ARBA" id="ARBA00023136"/>
    </source>
</evidence>
<feature type="transmembrane region" description="Helical" evidence="5">
    <location>
        <begin position="40"/>
        <end position="55"/>
    </location>
</feature>
<keyword evidence="7" id="KW-1185">Reference proteome</keyword>
<comment type="subcellular location">
    <subcellularLocation>
        <location evidence="1">Membrane</location>
    </subcellularLocation>
</comment>
<proteinExistence type="predicted"/>
<keyword evidence="2 5" id="KW-0812">Transmembrane</keyword>
<evidence type="ECO:0000313" key="7">
    <source>
        <dbReference type="Proteomes" id="UP001309876"/>
    </source>
</evidence>
<dbReference type="EMBL" id="JAVRRJ010000003">
    <property type="protein sequence ID" value="KAK5086325.1"/>
    <property type="molecule type" value="Genomic_DNA"/>
</dbReference>
<dbReference type="AlphaFoldDB" id="A0AAN7YB50"/>
<feature type="transmembrane region" description="Helical" evidence="5">
    <location>
        <begin position="67"/>
        <end position="88"/>
    </location>
</feature>
<accession>A0AAN7YB50</accession>
<sequence length="109" mass="11509">MVAKEAVIPYVEPKDDKASEFGSTLSSSLPMAAMFTRNRMIGWVAIVIGLLNWMSETTSQKNSSATPAYLSFGMSVLSLGVTYMPLFLPPSLNGAGRATGTGAPPPVPQ</sequence>
<protein>
    <submittedName>
        <fullName evidence="6">Uncharacterized protein</fullName>
    </submittedName>
</protein>
<dbReference type="GO" id="GO:0044183">
    <property type="term" value="F:protein folding chaperone"/>
    <property type="evidence" value="ECO:0007669"/>
    <property type="project" value="InterPro"/>
</dbReference>
<comment type="caution">
    <text evidence="6">The sequence shown here is derived from an EMBL/GenBank/DDBJ whole genome shotgun (WGS) entry which is preliminary data.</text>
</comment>
<keyword evidence="4 5" id="KW-0472">Membrane</keyword>
<dbReference type="InterPro" id="IPR005351">
    <property type="entry name" value="ASTER"/>
</dbReference>
<evidence type="ECO:0000256" key="2">
    <source>
        <dbReference type="ARBA" id="ARBA00022692"/>
    </source>
</evidence>
<organism evidence="6 7">
    <name type="scientific">Lithohypha guttulata</name>
    <dbReference type="NCBI Taxonomy" id="1690604"/>
    <lineage>
        <taxon>Eukaryota</taxon>
        <taxon>Fungi</taxon>
        <taxon>Dikarya</taxon>
        <taxon>Ascomycota</taxon>
        <taxon>Pezizomycotina</taxon>
        <taxon>Eurotiomycetes</taxon>
        <taxon>Chaetothyriomycetidae</taxon>
        <taxon>Chaetothyriales</taxon>
        <taxon>Trichomeriaceae</taxon>
        <taxon>Lithohypha</taxon>
    </lineage>
</organism>
<gene>
    <name evidence="6" type="ORF">LTR05_003493</name>
</gene>
<dbReference type="GO" id="GO:0005789">
    <property type="term" value="C:endoplasmic reticulum membrane"/>
    <property type="evidence" value="ECO:0007669"/>
    <property type="project" value="InterPro"/>
</dbReference>
<name>A0AAN7YB50_9EURO</name>
<dbReference type="GO" id="GO:0045048">
    <property type="term" value="P:protein insertion into ER membrane"/>
    <property type="evidence" value="ECO:0007669"/>
    <property type="project" value="InterPro"/>
</dbReference>
<evidence type="ECO:0000256" key="1">
    <source>
        <dbReference type="ARBA" id="ARBA00004370"/>
    </source>
</evidence>
<keyword evidence="3 5" id="KW-1133">Transmembrane helix</keyword>
<evidence type="ECO:0000313" key="6">
    <source>
        <dbReference type="EMBL" id="KAK5086325.1"/>
    </source>
</evidence>
<dbReference type="PANTHER" id="PTHR28038:SF1">
    <property type="entry name" value="ADL329WP"/>
    <property type="match status" value="1"/>
</dbReference>
<reference evidence="6 7" key="1">
    <citation type="submission" date="2023-08" db="EMBL/GenBank/DDBJ databases">
        <title>Black Yeasts Isolated from many extreme environments.</title>
        <authorList>
            <person name="Coleine C."/>
            <person name="Stajich J.E."/>
            <person name="Selbmann L."/>
        </authorList>
    </citation>
    <scope>NUCLEOTIDE SEQUENCE [LARGE SCALE GENOMIC DNA]</scope>
    <source>
        <strain evidence="6 7">CCFEE 5910</strain>
    </source>
</reference>
<dbReference type="Pfam" id="PF03669">
    <property type="entry name" value="ASTER"/>
    <property type="match status" value="1"/>
</dbReference>
<dbReference type="Proteomes" id="UP001309876">
    <property type="component" value="Unassembled WGS sequence"/>
</dbReference>
<dbReference type="PANTHER" id="PTHR28038">
    <property type="entry name" value="ADL329WP"/>
    <property type="match status" value="1"/>
</dbReference>